<protein>
    <submittedName>
        <fullName evidence="5">Outer membrane protein assembly factor BamE</fullName>
    </submittedName>
</protein>
<dbReference type="EMBL" id="CP053923">
    <property type="protein sequence ID" value="QNT68941.1"/>
    <property type="molecule type" value="Genomic_DNA"/>
</dbReference>
<feature type="domain" description="Outer membrane protein assembly factor BamE" evidence="4">
    <location>
        <begin position="27"/>
        <end position="108"/>
    </location>
</feature>
<evidence type="ECO:0000256" key="3">
    <source>
        <dbReference type="SAM" id="SignalP"/>
    </source>
</evidence>
<proteinExistence type="predicted"/>
<keyword evidence="1 3" id="KW-0732">Signal</keyword>
<evidence type="ECO:0000256" key="2">
    <source>
        <dbReference type="ARBA" id="ARBA00023136"/>
    </source>
</evidence>
<keyword evidence="6" id="KW-1185">Reference proteome</keyword>
<name>A0A7H1MZQ5_9PROT</name>
<organism evidence="5 6">
    <name type="scientific">Defluviicoccus vanus</name>
    <dbReference type="NCBI Taxonomy" id="111831"/>
    <lineage>
        <taxon>Bacteria</taxon>
        <taxon>Pseudomonadati</taxon>
        <taxon>Pseudomonadota</taxon>
        <taxon>Alphaproteobacteria</taxon>
        <taxon>Rhodospirillales</taxon>
        <taxon>Rhodospirillaceae</taxon>
        <taxon>Defluviicoccus</taxon>
    </lineage>
</organism>
<feature type="signal peptide" evidence="3">
    <location>
        <begin position="1"/>
        <end position="18"/>
    </location>
</feature>
<evidence type="ECO:0000256" key="1">
    <source>
        <dbReference type="ARBA" id="ARBA00022729"/>
    </source>
</evidence>
<evidence type="ECO:0000313" key="6">
    <source>
        <dbReference type="Proteomes" id="UP000516369"/>
    </source>
</evidence>
<evidence type="ECO:0000313" key="5">
    <source>
        <dbReference type="EMBL" id="QNT68941.1"/>
    </source>
</evidence>
<dbReference type="Pfam" id="PF04355">
    <property type="entry name" value="BamE"/>
    <property type="match status" value="1"/>
</dbReference>
<dbReference type="PROSITE" id="PS51257">
    <property type="entry name" value="PROKAR_LIPOPROTEIN"/>
    <property type="match status" value="1"/>
</dbReference>
<feature type="chain" id="PRO_5028828715" evidence="3">
    <location>
        <begin position="19"/>
        <end position="114"/>
    </location>
</feature>
<dbReference type="GO" id="GO:0019867">
    <property type="term" value="C:outer membrane"/>
    <property type="evidence" value="ECO:0007669"/>
    <property type="project" value="InterPro"/>
</dbReference>
<reference evidence="5 6" key="1">
    <citation type="submission" date="2020-05" db="EMBL/GenBank/DDBJ databases">
        <title>Complete closed genome sequence of Defluviicoccus vanus.</title>
        <authorList>
            <person name="Bessarab I."/>
            <person name="Arumugam K."/>
            <person name="Maszenan A.M."/>
            <person name="Seviour R.J."/>
            <person name="Williams R.B."/>
        </authorList>
    </citation>
    <scope>NUCLEOTIDE SEQUENCE [LARGE SCALE GENOMIC DNA]</scope>
    <source>
        <strain evidence="5 6">Ben 114</strain>
    </source>
</reference>
<dbReference type="RefSeq" id="WP_190262451.1">
    <property type="nucleotide sequence ID" value="NZ_CP053923.1"/>
</dbReference>
<evidence type="ECO:0000259" key="4">
    <source>
        <dbReference type="Pfam" id="PF04355"/>
    </source>
</evidence>
<sequence length="114" mass="12643">MSKITVSFAAALAATMLACCTYKTGREINTAAINDVVIGQSNKEQVETWFGPPSNIFMMATGETWMYTSTKIDIRGSNFIPYANLFNNETDHTSAQLNVSFDRKGIVTDCSYHR</sequence>
<keyword evidence="2" id="KW-0472">Membrane</keyword>
<accession>A0A7H1MZQ5</accession>
<gene>
    <name evidence="5" type="primary">bamE</name>
    <name evidence="5" type="ORF">HQ394_05690</name>
</gene>
<dbReference type="InterPro" id="IPR037873">
    <property type="entry name" value="BamE-like"/>
</dbReference>
<dbReference type="InterPro" id="IPR007450">
    <property type="entry name" value="BamE_dom"/>
</dbReference>
<dbReference type="KEGG" id="dvn:HQ394_05690"/>
<dbReference type="Proteomes" id="UP000516369">
    <property type="component" value="Chromosome"/>
</dbReference>
<dbReference type="AlphaFoldDB" id="A0A7H1MZQ5"/>
<dbReference type="Gene3D" id="3.30.1450.10">
    <property type="match status" value="1"/>
</dbReference>